<comment type="subcellular location">
    <subcellularLocation>
        <location evidence="1">Cell membrane</location>
        <topology evidence="1">Multi-pass membrane protein</topology>
    </subcellularLocation>
</comment>
<evidence type="ECO:0000256" key="2">
    <source>
        <dbReference type="ARBA" id="ARBA00022448"/>
    </source>
</evidence>
<proteinExistence type="predicted"/>
<evidence type="ECO:0000256" key="7">
    <source>
        <dbReference type="SAM" id="Phobius"/>
    </source>
</evidence>
<protein>
    <recommendedName>
        <fullName evidence="8">Major facilitator superfamily (MFS) profile domain-containing protein</fullName>
    </recommendedName>
</protein>
<accession>A0A0N8GPD3</accession>
<dbReference type="AlphaFoldDB" id="A0A0N8GPD3"/>
<evidence type="ECO:0000313" key="10">
    <source>
        <dbReference type="Proteomes" id="UP000050417"/>
    </source>
</evidence>
<feature type="transmembrane region" description="Helical" evidence="7">
    <location>
        <begin position="291"/>
        <end position="308"/>
    </location>
</feature>
<evidence type="ECO:0000256" key="3">
    <source>
        <dbReference type="ARBA" id="ARBA00022475"/>
    </source>
</evidence>
<feature type="transmembrane region" description="Helical" evidence="7">
    <location>
        <begin position="49"/>
        <end position="70"/>
    </location>
</feature>
<reference evidence="9 10" key="1">
    <citation type="submission" date="2015-07" db="EMBL/GenBank/DDBJ databases">
        <title>Genome sequence of Ornatilinea apprima DSM 23815.</title>
        <authorList>
            <person name="Hemp J."/>
            <person name="Ward L.M."/>
            <person name="Pace L.A."/>
            <person name="Fischer W.W."/>
        </authorList>
    </citation>
    <scope>NUCLEOTIDE SEQUENCE [LARGE SCALE GENOMIC DNA]</scope>
    <source>
        <strain evidence="9 10">P3M-1</strain>
    </source>
</reference>
<dbReference type="Proteomes" id="UP000050417">
    <property type="component" value="Unassembled WGS sequence"/>
</dbReference>
<comment type="caution">
    <text evidence="9">The sequence shown here is derived from an EMBL/GenBank/DDBJ whole genome shotgun (WGS) entry which is preliminary data.</text>
</comment>
<feature type="transmembrane region" description="Helical" evidence="7">
    <location>
        <begin position="261"/>
        <end position="279"/>
    </location>
</feature>
<keyword evidence="5 7" id="KW-1133">Transmembrane helix</keyword>
<evidence type="ECO:0000256" key="6">
    <source>
        <dbReference type="ARBA" id="ARBA00023136"/>
    </source>
</evidence>
<gene>
    <name evidence="9" type="ORF">ADN00_01675</name>
</gene>
<keyword evidence="6 7" id="KW-0472">Membrane</keyword>
<keyword evidence="10" id="KW-1185">Reference proteome</keyword>
<evidence type="ECO:0000256" key="5">
    <source>
        <dbReference type="ARBA" id="ARBA00022989"/>
    </source>
</evidence>
<dbReference type="PANTHER" id="PTHR23513">
    <property type="entry name" value="INTEGRAL MEMBRANE EFFLUX PROTEIN-RELATED"/>
    <property type="match status" value="1"/>
</dbReference>
<dbReference type="InterPro" id="IPR010290">
    <property type="entry name" value="TM_effector"/>
</dbReference>
<evidence type="ECO:0000259" key="8">
    <source>
        <dbReference type="PROSITE" id="PS50850"/>
    </source>
</evidence>
<feature type="transmembrane region" description="Helical" evidence="7">
    <location>
        <begin position="171"/>
        <end position="190"/>
    </location>
</feature>
<dbReference type="PANTHER" id="PTHR23513:SF9">
    <property type="entry name" value="ENTEROBACTIN EXPORTER ENTS"/>
    <property type="match status" value="1"/>
</dbReference>
<dbReference type="SUPFAM" id="SSF103473">
    <property type="entry name" value="MFS general substrate transporter"/>
    <property type="match status" value="1"/>
</dbReference>
<name>A0A0N8GPD3_9CHLR</name>
<dbReference type="Pfam" id="PF05977">
    <property type="entry name" value="MFS_3"/>
    <property type="match status" value="1"/>
</dbReference>
<dbReference type="InterPro" id="IPR020846">
    <property type="entry name" value="MFS_dom"/>
</dbReference>
<feature type="transmembrane region" description="Helical" evidence="7">
    <location>
        <begin position="141"/>
        <end position="165"/>
    </location>
</feature>
<dbReference type="Gene3D" id="1.20.1250.20">
    <property type="entry name" value="MFS general substrate transporter like domains"/>
    <property type="match status" value="1"/>
</dbReference>
<dbReference type="EMBL" id="LGCL01000004">
    <property type="protein sequence ID" value="KPL80578.1"/>
    <property type="molecule type" value="Genomic_DNA"/>
</dbReference>
<keyword evidence="4 7" id="KW-0812">Transmembrane</keyword>
<dbReference type="CDD" id="cd06173">
    <property type="entry name" value="MFS_MefA_like"/>
    <property type="match status" value="1"/>
</dbReference>
<dbReference type="PROSITE" id="PS50850">
    <property type="entry name" value="MFS"/>
    <property type="match status" value="1"/>
</dbReference>
<feature type="transmembrane region" description="Helical" evidence="7">
    <location>
        <begin position="77"/>
        <end position="96"/>
    </location>
</feature>
<dbReference type="PATRIC" id="fig|1134406.4.peg.1094"/>
<evidence type="ECO:0000313" key="9">
    <source>
        <dbReference type="EMBL" id="KPL80578.1"/>
    </source>
</evidence>
<feature type="domain" description="Major facilitator superfamily (MFS) profile" evidence="8">
    <location>
        <begin position="1"/>
        <end position="403"/>
    </location>
</feature>
<dbReference type="InterPro" id="IPR036259">
    <property type="entry name" value="MFS_trans_sf"/>
</dbReference>
<keyword evidence="3" id="KW-1003">Cell membrane</keyword>
<evidence type="ECO:0000256" key="4">
    <source>
        <dbReference type="ARBA" id="ARBA00022692"/>
    </source>
</evidence>
<sequence length="419" mass="45154">MLHLPPALRHRKFALLWASLLISYAGSNMQLWTLYWHLRDLSDQPVVVSGIGLARFIPMLAFALFGGLVADLFNRRHIMFVSQLTMMAIATALGALTHSGMIQIWHIFALTAVQAVAAAFDIPARQSIIPNLVSKEDLPNAFSMSSIAINVGAIIGPGLSGLVISRMGLDAVYWINAVSYIAVLVAVLVMGKVQQETAAAPGSRRKAFSLESIREGIQFILHQPMILSTMLLDFFATFFSTADTLLPFVARDILRVDEIRYGWLAAAPSLGAMSVGLVVSQLRGIQNQGRLLLSAVTIYGAATILFGISQQFLLAMVALFLIGAGDSLSAIIRNTIRQIHTPDRLRGRAISVNQIFFLGGPQLGDIEAGLLAQAFGTPIAIITGGIGCILAVIGIAQRWPQLRSYNGDEPRPATSPEAA</sequence>
<evidence type="ECO:0000256" key="1">
    <source>
        <dbReference type="ARBA" id="ARBA00004651"/>
    </source>
</evidence>
<dbReference type="GO" id="GO:0022857">
    <property type="term" value="F:transmembrane transporter activity"/>
    <property type="evidence" value="ECO:0007669"/>
    <property type="project" value="InterPro"/>
</dbReference>
<dbReference type="STRING" id="1134406.ADN00_01675"/>
<organism evidence="9 10">
    <name type="scientific">Ornatilinea apprima</name>
    <dbReference type="NCBI Taxonomy" id="1134406"/>
    <lineage>
        <taxon>Bacteria</taxon>
        <taxon>Bacillati</taxon>
        <taxon>Chloroflexota</taxon>
        <taxon>Anaerolineae</taxon>
        <taxon>Anaerolineales</taxon>
        <taxon>Anaerolineaceae</taxon>
        <taxon>Ornatilinea</taxon>
    </lineage>
</organism>
<dbReference type="GO" id="GO:0005886">
    <property type="term" value="C:plasma membrane"/>
    <property type="evidence" value="ECO:0007669"/>
    <property type="project" value="UniProtKB-SubCell"/>
</dbReference>
<feature type="transmembrane region" description="Helical" evidence="7">
    <location>
        <begin position="370"/>
        <end position="396"/>
    </location>
</feature>
<keyword evidence="2" id="KW-0813">Transport</keyword>